<name>A0A4U5NBF7_STECR</name>
<reference evidence="2 3" key="1">
    <citation type="journal article" date="2015" name="Genome Biol.">
        <title>Comparative genomics of Steinernema reveals deeply conserved gene regulatory networks.</title>
        <authorList>
            <person name="Dillman A.R."/>
            <person name="Macchietto M."/>
            <person name="Porter C.F."/>
            <person name="Rogers A."/>
            <person name="Williams B."/>
            <person name="Antoshechkin I."/>
            <person name="Lee M.M."/>
            <person name="Goodwin Z."/>
            <person name="Lu X."/>
            <person name="Lewis E.E."/>
            <person name="Goodrich-Blair H."/>
            <person name="Stock S.P."/>
            <person name="Adams B.J."/>
            <person name="Sternberg P.W."/>
            <person name="Mortazavi A."/>
        </authorList>
    </citation>
    <scope>NUCLEOTIDE SEQUENCE [LARGE SCALE GENOMIC DNA]</scope>
    <source>
        <strain evidence="2 3">ALL</strain>
    </source>
</reference>
<evidence type="ECO:0000256" key="1">
    <source>
        <dbReference type="SAM" id="Phobius"/>
    </source>
</evidence>
<comment type="caution">
    <text evidence="2">The sequence shown here is derived from an EMBL/GenBank/DDBJ whole genome shotgun (WGS) entry which is preliminary data.</text>
</comment>
<keyword evidence="1" id="KW-1133">Transmembrane helix</keyword>
<reference evidence="2 3" key="2">
    <citation type="journal article" date="2019" name="G3 (Bethesda)">
        <title>Hybrid Assembly of the Genome of the Entomopathogenic Nematode Steinernema carpocapsae Identifies the X-Chromosome.</title>
        <authorList>
            <person name="Serra L."/>
            <person name="Macchietto M."/>
            <person name="Macias-Munoz A."/>
            <person name="McGill C.J."/>
            <person name="Rodriguez I.M."/>
            <person name="Rodriguez B."/>
            <person name="Murad R."/>
            <person name="Mortazavi A."/>
        </authorList>
    </citation>
    <scope>NUCLEOTIDE SEQUENCE [LARGE SCALE GENOMIC DNA]</scope>
    <source>
        <strain evidence="2 3">ALL</strain>
    </source>
</reference>
<proteinExistence type="predicted"/>
<evidence type="ECO:0000313" key="3">
    <source>
        <dbReference type="Proteomes" id="UP000298663"/>
    </source>
</evidence>
<organism evidence="2 3">
    <name type="scientific">Steinernema carpocapsae</name>
    <name type="common">Entomopathogenic nematode</name>
    <dbReference type="NCBI Taxonomy" id="34508"/>
    <lineage>
        <taxon>Eukaryota</taxon>
        <taxon>Metazoa</taxon>
        <taxon>Ecdysozoa</taxon>
        <taxon>Nematoda</taxon>
        <taxon>Chromadorea</taxon>
        <taxon>Rhabditida</taxon>
        <taxon>Tylenchina</taxon>
        <taxon>Panagrolaimomorpha</taxon>
        <taxon>Strongyloidoidea</taxon>
        <taxon>Steinernematidae</taxon>
        <taxon>Steinernema</taxon>
    </lineage>
</organism>
<dbReference type="EMBL" id="AZBU02000004">
    <property type="protein sequence ID" value="TKR80146.1"/>
    <property type="molecule type" value="Genomic_DNA"/>
</dbReference>
<evidence type="ECO:0000313" key="2">
    <source>
        <dbReference type="EMBL" id="TKR80146.1"/>
    </source>
</evidence>
<gene>
    <name evidence="2" type="ORF">L596_014266</name>
</gene>
<dbReference type="Proteomes" id="UP000298663">
    <property type="component" value="Unassembled WGS sequence"/>
</dbReference>
<keyword evidence="3" id="KW-1185">Reference proteome</keyword>
<accession>A0A4U5NBF7</accession>
<sequence length="83" mass="9605">MVLVVKKSFACYDSLETCEHLCNYGKCYFADLCHGQPDVYYCSVVDGHVFIYAVFLIAALVLVCFCIHVLYLATKRRRHMQQM</sequence>
<feature type="transmembrane region" description="Helical" evidence="1">
    <location>
        <begin position="49"/>
        <end position="73"/>
    </location>
</feature>
<dbReference type="AlphaFoldDB" id="A0A4U5NBF7"/>
<keyword evidence="1" id="KW-0472">Membrane</keyword>
<keyword evidence="1" id="KW-0812">Transmembrane</keyword>
<protein>
    <submittedName>
        <fullName evidence="2">Uncharacterized protein</fullName>
    </submittedName>
</protein>